<feature type="transmembrane region" description="Helical" evidence="1">
    <location>
        <begin position="20"/>
        <end position="39"/>
    </location>
</feature>
<keyword evidence="1" id="KW-0812">Transmembrane</keyword>
<dbReference type="Proteomes" id="UP000000768">
    <property type="component" value="Chromosome 5"/>
</dbReference>
<dbReference type="Gramene" id="OQU83600">
    <property type="protein sequence ID" value="OQU83600"/>
    <property type="gene ID" value="SORBI_3005G143000"/>
</dbReference>
<evidence type="ECO:0000313" key="3">
    <source>
        <dbReference type="EMBL" id="OQU83600.1"/>
    </source>
</evidence>
<dbReference type="SUPFAM" id="SSF53474">
    <property type="entry name" value="alpha/beta-Hydrolases"/>
    <property type="match status" value="1"/>
</dbReference>
<sequence length="468" mass="50840">MASDDGAPRSPPTPPPPRPVSFSFFFYLAVYVFLLALLLPRLLPSWPWRAFQRDQFIVCGVLNLDPAPGVFVMTSRLESVSPTHRVLILPGLATGAFSFRRLYRSLESRGLHVVVLDLPGQGFSPAPPAARGAARVIQEIMNPGAFQQASSPYAPAQEAAAAVARAAEALGLGVGGGAFHLVLHDSALAAGAAFVAGANPGTVVRSVTLIDATASEEPAFPAAIFSVPVVGKLVLRVPPLFRWLLRRFCARGMGAEDADAHRALMLVKGQARVVEAWKAMNHSFDLAEWRESSEEVRKLPMMVLWSGTWSSRWSSEGKKVAAALPDAKFIHHSGGRWPQEDAPEEISKVITEFVTTFEEAAGGYHLSRSFKGFNPFAAERELCRCLNGLAPPAERFQSLYDLVTFGAECAMNDDVRLSLLVFFNLYLGLLFFSSQWVTLCVACIVKLVGVLLITLASIYVFTKHGMVV</sequence>
<dbReference type="STRING" id="4558.A0A1Z5RIJ7"/>
<organism evidence="3 4">
    <name type="scientific">Sorghum bicolor</name>
    <name type="common">Sorghum</name>
    <name type="synonym">Sorghum vulgare</name>
    <dbReference type="NCBI Taxonomy" id="4558"/>
    <lineage>
        <taxon>Eukaryota</taxon>
        <taxon>Viridiplantae</taxon>
        <taxon>Streptophyta</taxon>
        <taxon>Embryophyta</taxon>
        <taxon>Tracheophyta</taxon>
        <taxon>Spermatophyta</taxon>
        <taxon>Magnoliopsida</taxon>
        <taxon>Liliopsida</taxon>
        <taxon>Poales</taxon>
        <taxon>Poaceae</taxon>
        <taxon>PACMAD clade</taxon>
        <taxon>Panicoideae</taxon>
        <taxon>Andropogonodae</taxon>
        <taxon>Andropogoneae</taxon>
        <taxon>Sorghinae</taxon>
        <taxon>Sorghum</taxon>
    </lineage>
</organism>
<reference evidence="3 4" key="1">
    <citation type="journal article" date="2009" name="Nature">
        <title>The Sorghum bicolor genome and the diversification of grasses.</title>
        <authorList>
            <person name="Paterson A.H."/>
            <person name="Bowers J.E."/>
            <person name="Bruggmann R."/>
            <person name="Dubchak I."/>
            <person name="Grimwood J."/>
            <person name="Gundlach H."/>
            <person name="Haberer G."/>
            <person name="Hellsten U."/>
            <person name="Mitros T."/>
            <person name="Poliakov A."/>
            <person name="Schmutz J."/>
            <person name="Spannagl M."/>
            <person name="Tang H."/>
            <person name="Wang X."/>
            <person name="Wicker T."/>
            <person name="Bharti A.K."/>
            <person name="Chapman J."/>
            <person name="Feltus F.A."/>
            <person name="Gowik U."/>
            <person name="Grigoriev I.V."/>
            <person name="Lyons E."/>
            <person name="Maher C.A."/>
            <person name="Martis M."/>
            <person name="Narechania A."/>
            <person name="Otillar R.P."/>
            <person name="Penning B.W."/>
            <person name="Salamov A.A."/>
            <person name="Wang Y."/>
            <person name="Zhang L."/>
            <person name="Carpita N.C."/>
            <person name="Freeling M."/>
            <person name="Gingle A.R."/>
            <person name="Hash C.T."/>
            <person name="Keller B."/>
            <person name="Klein P."/>
            <person name="Kresovich S."/>
            <person name="McCann M.C."/>
            <person name="Ming R."/>
            <person name="Peterson D.G."/>
            <person name="Mehboob-ur-Rahman"/>
            <person name="Ware D."/>
            <person name="Westhoff P."/>
            <person name="Mayer K.F."/>
            <person name="Messing J."/>
            <person name="Rokhsar D.S."/>
        </authorList>
    </citation>
    <scope>NUCLEOTIDE SEQUENCE [LARGE SCALE GENOMIC DNA]</scope>
    <source>
        <strain evidence="4">cv. BTx623</strain>
    </source>
</reference>
<dbReference type="InParanoid" id="A0A1Z5RIJ7"/>
<dbReference type="GO" id="GO:0005783">
    <property type="term" value="C:endoplasmic reticulum"/>
    <property type="evidence" value="ECO:0000318"/>
    <property type="project" value="GO_Central"/>
</dbReference>
<accession>A0A1Z5RIJ7</accession>
<dbReference type="AlphaFoldDB" id="A0A1Z5RIJ7"/>
<evidence type="ECO:0000256" key="1">
    <source>
        <dbReference type="SAM" id="Phobius"/>
    </source>
</evidence>
<keyword evidence="1" id="KW-0472">Membrane</keyword>
<dbReference type="EMBL" id="CM000764">
    <property type="protein sequence ID" value="OQU83600.1"/>
    <property type="molecule type" value="Genomic_DNA"/>
</dbReference>
<dbReference type="Gene3D" id="3.40.50.1820">
    <property type="entry name" value="alpha/beta hydrolase"/>
    <property type="match status" value="1"/>
</dbReference>
<proteinExistence type="predicted"/>
<feature type="domain" description="AB hydrolase-1" evidence="2">
    <location>
        <begin position="86"/>
        <end position="347"/>
    </location>
</feature>
<gene>
    <name evidence="3" type="ORF">SORBI_3005G143000</name>
</gene>
<dbReference type="GO" id="GO:0009926">
    <property type="term" value="P:auxin polar transport"/>
    <property type="evidence" value="ECO:0000318"/>
    <property type="project" value="GO_Central"/>
</dbReference>
<feature type="transmembrane region" description="Helical" evidence="1">
    <location>
        <begin position="444"/>
        <end position="462"/>
    </location>
</feature>
<keyword evidence="1" id="KW-1133">Transmembrane helix</keyword>
<evidence type="ECO:0000259" key="2">
    <source>
        <dbReference type="Pfam" id="PF12697"/>
    </source>
</evidence>
<dbReference type="ExpressionAtlas" id="A0A1Z5RIJ7">
    <property type="expression patterns" value="baseline"/>
</dbReference>
<keyword evidence="4" id="KW-1185">Reference proteome</keyword>
<feature type="transmembrane region" description="Helical" evidence="1">
    <location>
        <begin position="417"/>
        <end position="438"/>
    </location>
</feature>
<dbReference type="InterPro" id="IPR000073">
    <property type="entry name" value="AB_hydrolase_1"/>
</dbReference>
<reference evidence="4" key="2">
    <citation type="journal article" date="2018" name="Plant J.">
        <title>The Sorghum bicolor reference genome: improved assembly, gene annotations, a transcriptome atlas, and signatures of genome organization.</title>
        <authorList>
            <person name="McCormick R.F."/>
            <person name="Truong S.K."/>
            <person name="Sreedasyam A."/>
            <person name="Jenkins J."/>
            <person name="Shu S."/>
            <person name="Sims D."/>
            <person name="Kennedy M."/>
            <person name="Amirebrahimi M."/>
            <person name="Weers B.D."/>
            <person name="McKinley B."/>
            <person name="Mattison A."/>
            <person name="Morishige D.T."/>
            <person name="Grimwood J."/>
            <person name="Schmutz J."/>
            <person name="Mullet J.E."/>
        </authorList>
    </citation>
    <scope>NUCLEOTIDE SEQUENCE [LARGE SCALE GENOMIC DNA]</scope>
    <source>
        <strain evidence="4">cv. BTx623</strain>
    </source>
</reference>
<dbReference type="PANTHER" id="PTHR43329">
    <property type="entry name" value="EPOXIDE HYDROLASE"/>
    <property type="match status" value="1"/>
</dbReference>
<dbReference type="Pfam" id="PF12697">
    <property type="entry name" value="Abhydrolase_6"/>
    <property type="match status" value="1"/>
</dbReference>
<dbReference type="InterPro" id="IPR029058">
    <property type="entry name" value="AB_hydrolase_fold"/>
</dbReference>
<protein>
    <recommendedName>
        <fullName evidence="2">AB hydrolase-1 domain-containing protein</fullName>
    </recommendedName>
</protein>
<evidence type="ECO:0000313" key="4">
    <source>
        <dbReference type="Proteomes" id="UP000000768"/>
    </source>
</evidence>
<name>A0A1Z5RIJ7_SORBI</name>
<dbReference type="GO" id="GO:0016787">
    <property type="term" value="F:hydrolase activity"/>
    <property type="evidence" value="ECO:0000318"/>
    <property type="project" value="GO_Central"/>
</dbReference>